<keyword evidence="4" id="KW-1185">Reference proteome</keyword>
<proteinExistence type="predicted"/>
<sequence>MRLPLLAILLWAAGLSQQRVLAAGKATVPATVVRAHEQNSAQPAQLTSGSELNREAVAPPEPGPLPLGGLGPALVPLLPGFAPTWVAAALVPAPRPTALPNYFRVRLLLTALSPNAP</sequence>
<dbReference type="KEGG" id="hyj:FHG12_10615"/>
<dbReference type="RefSeq" id="WP_139515709.1">
    <property type="nucleotide sequence ID" value="NZ_CP040896.1"/>
</dbReference>
<gene>
    <name evidence="3" type="ORF">FHG12_10615</name>
</gene>
<evidence type="ECO:0000256" key="1">
    <source>
        <dbReference type="SAM" id="MobiDB-lite"/>
    </source>
</evidence>
<dbReference type="Proteomes" id="UP000305398">
    <property type="component" value="Chromosome"/>
</dbReference>
<name>A0A5B8A1E6_9BACT</name>
<keyword evidence="2" id="KW-0732">Signal</keyword>
<feature type="signal peptide" evidence="2">
    <location>
        <begin position="1"/>
        <end position="22"/>
    </location>
</feature>
<evidence type="ECO:0000256" key="2">
    <source>
        <dbReference type="SAM" id="SignalP"/>
    </source>
</evidence>
<feature type="compositionally biased region" description="Polar residues" evidence="1">
    <location>
        <begin position="38"/>
        <end position="51"/>
    </location>
</feature>
<dbReference type="OrthoDB" id="886045at2"/>
<reference evidence="3 4" key="1">
    <citation type="submission" date="2019-06" db="EMBL/GenBank/DDBJ databases">
        <authorList>
            <person name="Srinivasan S."/>
        </authorList>
    </citation>
    <scope>NUCLEOTIDE SEQUENCE [LARGE SCALE GENOMIC DNA]</scope>
    <source>
        <strain evidence="3 4">17J68-5</strain>
    </source>
</reference>
<evidence type="ECO:0000313" key="3">
    <source>
        <dbReference type="EMBL" id="QDA60533.1"/>
    </source>
</evidence>
<dbReference type="AlphaFoldDB" id="A0A5B8A1E6"/>
<feature type="chain" id="PRO_5023048125" evidence="2">
    <location>
        <begin position="23"/>
        <end position="117"/>
    </location>
</feature>
<organism evidence="3 4">
    <name type="scientific">Hymenobacter jejuensis</name>
    <dbReference type="NCBI Taxonomy" id="2502781"/>
    <lineage>
        <taxon>Bacteria</taxon>
        <taxon>Pseudomonadati</taxon>
        <taxon>Bacteroidota</taxon>
        <taxon>Cytophagia</taxon>
        <taxon>Cytophagales</taxon>
        <taxon>Hymenobacteraceae</taxon>
        <taxon>Hymenobacter</taxon>
    </lineage>
</organism>
<evidence type="ECO:0000313" key="4">
    <source>
        <dbReference type="Proteomes" id="UP000305398"/>
    </source>
</evidence>
<feature type="region of interest" description="Disordered" evidence="1">
    <location>
        <begin position="36"/>
        <end position="63"/>
    </location>
</feature>
<accession>A0A5B8A1E6</accession>
<protein>
    <submittedName>
        <fullName evidence="3">Uncharacterized protein</fullName>
    </submittedName>
</protein>
<dbReference type="EMBL" id="CP040896">
    <property type="protein sequence ID" value="QDA60533.1"/>
    <property type="molecule type" value="Genomic_DNA"/>
</dbReference>